<evidence type="ECO:0000256" key="7">
    <source>
        <dbReference type="ARBA" id="ARBA00023268"/>
    </source>
</evidence>
<comment type="catalytic activity">
    <reaction evidence="10">
        <text>N-acetyl-alpha-D-glucosamine 1-phosphate + UTP + H(+) = UDP-N-acetyl-alpha-D-glucosamine + diphosphate</text>
        <dbReference type="Rhea" id="RHEA:13509"/>
        <dbReference type="ChEBI" id="CHEBI:15378"/>
        <dbReference type="ChEBI" id="CHEBI:33019"/>
        <dbReference type="ChEBI" id="CHEBI:46398"/>
        <dbReference type="ChEBI" id="CHEBI:57705"/>
        <dbReference type="ChEBI" id="CHEBI:57776"/>
        <dbReference type="EC" id="2.7.7.23"/>
    </reaction>
</comment>
<comment type="similarity">
    <text evidence="3">In the C-terminal section; belongs to the transferase hexapeptide repeat family.</text>
</comment>
<evidence type="ECO:0000256" key="4">
    <source>
        <dbReference type="ARBA" id="ARBA00007947"/>
    </source>
</evidence>
<evidence type="ECO:0000256" key="3">
    <source>
        <dbReference type="ARBA" id="ARBA00007707"/>
    </source>
</evidence>
<dbReference type="InterPro" id="IPR050065">
    <property type="entry name" value="GlmU-like"/>
</dbReference>
<evidence type="ECO:0000256" key="5">
    <source>
        <dbReference type="ARBA" id="ARBA00022679"/>
    </source>
</evidence>
<dbReference type="Gene3D" id="3.90.550.10">
    <property type="entry name" value="Spore Coat Polysaccharide Biosynthesis Protein SpsA, Chain A"/>
    <property type="match status" value="1"/>
</dbReference>
<dbReference type="GO" id="GO:0003977">
    <property type="term" value="F:UDP-N-acetylglucosamine diphosphorylase activity"/>
    <property type="evidence" value="ECO:0007669"/>
    <property type="project" value="UniProtKB-EC"/>
</dbReference>
<keyword evidence="8" id="KW-0012">Acyltransferase</keyword>
<evidence type="ECO:0000313" key="14">
    <source>
        <dbReference type="Proteomes" id="UP000229401"/>
    </source>
</evidence>
<reference evidence="14" key="1">
    <citation type="submission" date="2017-09" db="EMBL/GenBank/DDBJ databases">
        <title>Depth-based differentiation of microbial function through sediment-hosted aquifers and enrichment of novel symbionts in the deep terrestrial subsurface.</title>
        <authorList>
            <person name="Probst A.J."/>
            <person name="Ladd B."/>
            <person name="Jarett J.K."/>
            <person name="Geller-Mcgrath D.E."/>
            <person name="Sieber C.M.K."/>
            <person name="Emerson J.B."/>
            <person name="Anantharaman K."/>
            <person name="Thomas B.C."/>
            <person name="Malmstrom R."/>
            <person name="Stieglmeier M."/>
            <person name="Klingl A."/>
            <person name="Woyke T."/>
            <person name="Ryan C.M."/>
            <person name="Banfield J.F."/>
        </authorList>
    </citation>
    <scope>NUCLEOTIDE SEQUENCE [LARGE SCALE GENOMIC DNA]</scope>
</reference>
<dbReference type="InterPro" id="IPR011004">
    <property type="entry name" value="Trimer_LpxA-like_sf"/>
</dbReference>
<evidence type="ECO:0000256" key="6">
    <source>
        <dbReference type="ARBA" id="ARBA00022695"/>
    </source>
</evidence>
<evidence type="ECO:0000313" key="13">
    <source>
        <dbReference type="EMBL" id="PIY71787.1"/>
    </source>
</evidence>
<gene>
    <name evidence="13" type="ORF">COY87_04355</name>
</gene>
<evidence type="ECO:0000259" key="11">
    <source>
        <dbReference type="Pfam" id="PF00483"/>
    </source>
</evidence>
<dbReference type="SUPFAM" id="SSF53448">
    <property type="entry name" value="Nucleotide-diphospho-sugar transferases"/>
    <property type="match status" value="1"/>
</dbReference>
<evidence type="ECO:0000259" key="12">
    <source>
        <dbReference type="Pfam" id="PF25087"/>
    </source>
</evidence>
<dbReference type="Pfam" id="PF00483">
    <property type="entry name" value="NTP_transferase"/>
    <property type="match status" value="1"/>
</dbReference>
<protein>
    <submittedName>
        <fullName evidence="13">Uncharacterized protein</fullName>
    </submittedName>
</protein>
<comment type="similarity">
    <text evidence="4">In the N-terminal section; belongs to the N-acetylglucosamine-1-phosphate uridyltransferase family.</text>
</comment>
<dbReference type="GO" id="GO:0019134">
    <property type="term" value="F:glucosamine-1-phosphate N-acetyltransferase activity"/>
    <property type="evidence" value="ECO:0007669"/>
    <property type="project" value="UniProtKB-EC"/>
</dbReference>
<dbReference type="EMBL" id="PFLI01000146">
    <property type="protein sequence ID" value="PIY71787.1"/>
    <property type="molecule type" value="Genomic_DNA"/>
</dbReference>
<evidence type="ECO:0000256" key="9">
    <source>
        <dbReference type="ARBA" id="ARBA00048247"/>
    </source>
</evidence>
<dbReference type="InterPro" id="IPR001451">
    <property type="entry name" value="Hexapep"/>
</dbReference>
<dbReference type="InterPro" id="IPR029044">
    <property type="entry name" value="Nucleotide-diphossugar_trans"/>
</dbReference>
<dbReference type="Proteomes" id="UP000229401">
    <property type="component" value="Unassembled WGS sequence"/>
</dbReference>
<comment type="pathway">
    <text evidence="1">Nucleotide-sugar biosynthesis; UDP-N-acetyl-alpha-D-glucosamine biosynthesis; N-acetyl-alpha-D-glucosamine 1-phosphate from alpha-D-glucosamine 6-phosphate (route II): step 2/2.</text>
</comment>
<comment type="catalytic activity">
    <reaction evidence="9">
        <text>alpha-D-glucosamine 1-phosphate + acetyl-CoA = N-acetyl-alpha-D-glucosamine 1-phosphate + CoA + H(+)</text>
        <dbReference type="Rhea" id="RHEA:13725"/>
        <dbReference type="ChEBI" id="CHEBI:15378"/>
        <dbReference type="ChEBI" id="CHEBI:57287"/>
        <dbReference type="ChEBI" id="CHEBI:57288"/>
        <dbReference type="ChEBI" id="CHEBI:57776"/>
        <dbReference type="ChEBI" id="CHEBI:58516"/>
        <dbReference type="EC" id="2.3.1.157"/>
    </reaction>
</comment>
<feature type="domain" description="Nucleotidyl transferase" evidence="11">
    <location>
        <begin position="7"/>
        <end position="171"/>
    </location>
</feature>
<sequence>MRKIKNGIILAGGNSDRLWPLKDKIFTMYLGKSFISYLTEQLSQYCERIFIVVNDLNKTQIQDVTKNLHTYIVQNKQYSGMAGAVMSCSGKLEGEALILNASDYFNFEIISKIIEKSQDRSIDVILIAKKVNSYFPGGYLTIDGNTVISIVEKPLPQETPSDLVNLVIDYYKDFDQFLSYIIKTETHRDDWFENGLNLMLTKRRVEWIQYSDYWYALKYPWNILQLMKFFLFQIKESANDLTSVTIDPSATVSSKVVLGKNVKIGHYSKISGPCYIGDNTVIGDYSLIRESHIGSNCLIGSSSEVARSYIGNKVSLHRNYIGDSVLSDNVLMGAGAVTANFRFDEKDIFSSVSGKKVNSTMRKFGSIIGKRTKIGVNSVIFPGIKIGTNSLIGPGEKVTSDIPDNGLFFEGSLKKV</sequence>
<keyword evidence="5" id="KW-0808">Transferase</keyword>
<dbReference type="PANTHER" id="PTHR43584:SF8">
    <property type="entry name" value="N-ACETYLMURAMATE ALPHA-1-PHOSPHATE URIDYLYLTRANSFERASE"/>
    <property type="match status" value="1"/>
</dbReference>
<evidence type="ECO:0000256" key="10">
    <source>
        <dbReference type="ARBA" id="ARBA00048493"/>
    </source>
</evidence>
<dbReference type="InterPro" id="IPR056729">
    <property type="entry name" value="GMPPB_C"/>
</dbReference>
<name>A0A2M7QHI0_9BACT</name>
<evidence type="ECO:0000256" key="1">
    <source>
        <dbReference type="ARBA" id="ARBA00005166"/>
    </source>
</evidence>
<keyword evidence="7" id="KW-0511">Multifunctional enzyme</keyword>
<keyword evidence="6" id="KW-0548">Nucleotidyltransferase</keyword>
<dbReference type="PANTHER" id="PTHR43584">
    <property type="entry name" value="NUCLEOTIDYL TRANSFERASE"/>
    <property type="match status" value="1"/>
</dbReference>
<feature type="domain" description="Mannose-1-phosphate guanyltransferase C-terminal" evidence="12">
    <location>
        <begin position="243"/>
        <end position="319"/>
    </location>
</feature>
<accession>A0A2M7QHI0</accession>
<dbReference type="Pfam" id="PF14602">
    <property type="entry name" value="Hexapep_2"/>
    <property type="match status" value="1"/>
</dbReference>
<comment type="pathway">
    <text evidence="2">Nucleotide-sugar biosynthesis; UDP-N-acetyl-alpha-D-glucosamine biosynthesis; UDP-N-acetyl-alpha-D-glucosamine from N-acetyl-alpha-D-glucosamine 1-phosphate: step 1/1.</text>
</comment>
<comment type="caution">
    <text evidence="13">The sequence shown here is derived from an EMBL/GenBank/DDBJ whole genome shotgun (WGS) entry which is preliminary data.</text>
</comment>
<evidence type="ECO:0000256" key="2">
    <source>
        <dbReference type="ARBA" id="ARBA00005208"/>
    </source>
</evidence>
<dbReference type="InterPro" id="IPR005835">
    <property type="entry name" value="NTP_transferase_dom"/>
</dbReference>
<dbReference type="Pfam" id="PF25087">
    <property type="entry name" value="GMPPB_C"/>
    <property type="match status" value="1"/>
</dbReference>
<dbReference type="SUPFAM" id="SSF51161">
    <property type="entry name" value="Trimeric LpxA-like enzymes"/>
    <property type="match status" value="1"/>
</dbReference>
<organism evidence="13 14">
    <name type="scientific">Candidatus Roizmanbacteria bacterium CG_4_10_14_0_8_um_filter_33_9</name>
    <dbReference type="NCBI Taxonomy" id="1974826"/>
    <lineage>
        <taxon>Bacteria</taxon>
        <taxon>Candidatus Roizmaniibacteriota</taxon>
    </lineage>
</organism>
<dbReference type="Gene3D" id="2.160.10.10">
    <property type="entry name" value="Hexapeptide repeat proteins"/>
    <property type="match status" value="1"/>
</dbReference>
<dbReference type="AlphaFoldDB" id="A0A2M7QHI0"/>
<evidence type="ECO:0000256" key="8">
    <source>
        <dbReference type="ARBA" id="ARBA00023315"/>
    </source>
</evidence>
<proteinExistence type="inferred from homology"/>